<dbReference type="Gene3D" id="2.40.420.20">
    <property type="match status" value="1"/>
</dbReference>
<dbReference type="Pfam" id="PF25973">
    <property type="entry name" value="BSH_CzcB"/>
    <property type="match status" value="1"/>
</dbReference>
<organism evidence="7 9">
    <name type="scientific">Pseudomonas tohonis</name>
    <dbReference type="NCBI Taxonomy" id="2725477"/>
    <lineage>
        <taxon>Bacteria</taxon>
        <taxon>Pseudomonadati</taxon>
        <taxon>Pseudomonadota</taxon>
        <taxon>Gammaproteobacteria</taxon>
        <taxon>Pseudomonadales</taxon>
        <taxon>Pseudomonadaceae</taxon>
        <taxon>Pseudomonas</taxon>
    </lineage>
</organism>
<keyword evidence="7" id="KW-0131">Cell cycle</keyword>
<evidence type="ECO:0000313" key="8">
    <source>
        <dbReference type="EMBL" id="GJN53894.1"/>
    </source>
</evidence>
<dbReference type="RefSeq" id="WP_173175460.1">
    <property type="nucleotide sequence ID" value="NZ_AP023189.1"/>
</dbReference>
<keyword evidence="2" id="KW-0175">Coiled coil</keyword>
<evidence type="ECO:0000313" key="9">
    <source>
        <dbReference type="Proteomes" id="UP000509383"/>
    </source>
</evidence>
<dbReference type="SUPFAM" id="SSF111369">
    <property type="entry name" value="HlyD-like secretion proteins"/>
    <property type="match status" value="1"/>
</dbReference>
<evidence type="ECO:0000259" key="5">
    <source>
        <dbReference type="Pfam" id="PF25967"/>
    </source>
</evidence>
<evidence type="ECO:0000259" key="4">
    <source>
        <dbReference type="Pfam" id="PF25954"/>
    </source>
</evidence>
<dbReference type="InterPro" id="IPR058627">
    <property type="entry name" value="MdtA-like_C"/>
</dbReference>
<dbReference type="Pfam" id="PF25967">
    <property type="entry name" value="RND-MFP_C"/>
    <property type="match status" value="1"/>
</dbReference>
<evidence type="ECO:0000256" key="2">
    <source>
        <dbReference type="SAM" id="Coils"/>
    </source>
</evidence>
<dbReference type="Proteomes" id="UP000509383">
    <property type="component" value="Chromosome"/>
</dbReference>
<gene>
    <name evidence="7" type="ORF">TUM18999_30570</name>
    <name evidence="8" type="ORF">TUM20286_36460</name>
</gene>
<sequence>MNPLHTPSSRNVRIATGLLAALLLAACQEQETPKPVQRVLVQNIEEADFSAEVRLTGDIQARVEAQQAFRVGGKIIERLVDVGDQVQAQQVLARLDPQEQRSNLDTANAAVTAQRAQLKEAELAFERQRKLLPKGYTSRSEFDQAQAQLRATRSSLDAAEAQAANARDMLAYTELKASTDGVITSRHAEVGQVVQATVPIFTLAREGERDAVFNVYESLFDQQLESQDVTVALLGQPQVTAKGEVREITPTIDPQSGTLKVKVALQDVPPQMNLGAVVTTRLRPRSGDGVVLPWSALTKAGREPAVWLVGDDQRVALQKVGAVRYASGKVLVGQGLQAGQRVVIAGGQLLHPGQQVEIARAEQAAEPDKAAAVREDRGEPAPQPQVEGSVPHE</sequence>
<dbReference type="EMBL" id="BQKM01000008">
    <property type="protein sequence ID" value="GJN53894.1"/>
    <property type="molecule type" value="Genomic_DNA"/>
</dbReference>
<name>A0A6J4E6H6_9PSED</name>
<reference evidence="7 9" key="1">
    <citation type="submission" date="2020-05" db="EMBL/GenBank/DDBJ databases">
        <title>Characterization of novel class B3 metallo-beta-lactamase from novel Pseudomonas species.</title>
        <authorList>
            <person name="Yamada K."/>
            <person name="Aoki K."/>
            <person name="Ishii Y."/>
        </authorList>
    </citation>
    <scope>NUCLEOTIDE SEQUENCE [LARGE SCALE GENOMIC DNA]</scope>
    <source>
        <strain evidence="7 9">TUM18999</strain>
        <strain evidence="8 10">TUM20286</strain>
    </source>
</reference>
<feature type="domain" description="CzcB-like barrel-sandwich hybrid" evidence="6">
    <location>
        <begin position="70"/>
        <end position="204"/>
    </location>
</feature>
<dbReference type="Proteomes" id="UP001054892">
    <property type="component" value="Unassembled WGS sequence"/>
</dbReference>
<dbReference type="NCBIfam" id="TIGR01730">
    <property type="entry name" value="RND_mfp"/>
    <property type="match status" value="1"/>
</dbReference>
<dbReference type="InterPro" id="IPR006143">
    <property type="entry name" value="RND_pump_MFP"/>
</dbReference>
<dbReference type="Gene3D" id="2.40.30.170">
    <property type="match status" value="1"/>
</dbReference>
<protein>
    <submittedName>
        <fullName evidence="7">Resistance-nodulation-cell division (RND) efflux membrane fusion protein</fullName>
    </submittedName>
    <submittedName>
        <fullName evidence="8">Resistance-nodulation-cell division efflux membrane fusion protein</fullName>
    </submittedName>
</protein>
<dbReference type="GO" id="GO:0051301">
    <property type="term" value="P:cell division"/>
    <property type="evidence" value="ECO:0007669"/>
    <property type="project" value="UniProtKB-KW"/>
</dbReference>
<proteinExistence type="inferred from homology"/>
<dbReference type="Gene3D" id="2.40.50.100">
    <property type="match status" value="1"/>
</dbReference>
<evidence type="ECO:0000313" key="7">
    <source>
        <dbReference type="EMBL" id="BCG24866.1"/>
    </source>
</evidence>
<keyword evidence="10" id="KW-1185">Reference proteome</keyword>
<dbReference type="GO" id="GO:0015562">
    <property type="term" value="F:efflux transmembrane transporter activity"/>
    <property type="evidence" value="ECO:0007669"/>
    <property type="project" value="TreeGrafter"/>
</dbReference>
<evidence type="ECO:0000256" key="1">
    <source>
        <dbReference type="ARBA" id="ARBA00009477"/>
    </source>
</evidence>
<evidence type="ECO:0000313" key="10">
    <source>
        <dbReference type="Proteomes" id="UP001054892"/>
    </source>
</evidence>
<accession>A0A6J4E6H6</accession>
<dbReference type="AlphaFoldDB" id="A0A6J4E6H6"/>
<dbReference type="KEGG" id="ptw:TUM18999_30570"/>
<comment type="similarity">
    <text evidence="1">Belongs to the membrane fusion protein (MFP) (TC 8.A.1) family.</text>
</comment>
<dbReference type="EMBL" id="AP023189">
    <property type="protein sequence ID" value="BCG24866.1"/>
    <property type="molecule type" value="Genomic_DNA"/>
</dbReference>
<feature type="domain" description="CusB-like beta-barrel" evidence="4">
    <location>
        <begin position="213"/>
        <end position="284"/>
    </location>
</feature>
<dbReference type="PANTHER" id="PTHR30469">
    <property type="entry name" value="MULTIDRUG RESISTANCE PROTEIN MDTA"/>
    <property type="match status" value="1"/>
</dbReference>
<dbReference type="InterPro" id="IPR058792">
    <property type="entry name" value="Beta-barrel_RND_2"/>
</dbReference>
<evidence type="ECO:0000259" key="6">
    <source>
        <dbReference type="Pfam" id="PF25973"/>
    </source>
</evidence>
<feature type="coiled-coil region" evidence="2">
    <location>
        <begin position="104"/>
        <end position="176"/>
    </location>
</feature>
<dbReference type="InterPro" id="IPR058647">
    <property type="entry name" value="BSH_CzcB-like"/>
</dbReference>
<feature type="compositionally biased region" description="Basic and acidic residues" evidence="3">
    <location>
        <begin position="366"/>
        <end position="379"/>
    </location>
</feature>
<dbReference type="Gene3D" id="1.10.287.470">
    <property type="entry name" value="Helix hairpin bin"/>
    <property type="match status" value="1"/>
</dbReference>
<keyword evidence="7" id="KW-0132">Cell division</keyword>
<dbReference type="Pfam" id="PF25954">
    <property type="entry name" value="Beta-barrel_RND_2"/>
    <property type="match status" value="1"/>
</dbReference>
<evidence type="ECO:0000256" key="3">
    <source>
        <dbReference type="SAM" id="MobiDB-lite"/>
    </source>
</evidence>
<dbReference type="GO" id="GO:1990281">
    <property type="term" value="C:efflux pump complex"/>
    <property type="evidence" value="ECO:0007669"/>
    <property type="project" value="TreeGrafter"/>
</dbReference>
<dbReference type="PANTHER" id="PTHR30469:SF18">
    <property type="entry name" value="RESISTANCE-NODULATION-CELL DIVISION (RND) EFFLUX MEMBRANE FUSION PROTEIN-RELATED"/>
    <property type="match status" value="1"/>
</dbReference>
<feature type="domain" description="Multidrug resistance protein MdtA-like C-terminal permuted SH3" evidence="5">
    <location>
        <begin position="290"/>
        <end position="348"/>
    </location>
</feature>
<feature type="region of interest" description="Disordered" evidence="3">
    <location>
        <begin position="359"/>
        <end position="393"/>
    </location>
</feature>